<sequence>MTNKTVSAFSSGDIVLELKVIKAIFESPVQAIKARVTLKAVTRCRLVKVQGQTSDGTSTTFKKGMRW</sequence>
<dbReference type="Proteomes" id="UP000033101">
    <property type="component" value="Chromosome"/>
</dbReference>
<evidence type="ECO:0000313" key="2">
    <source>
        <dbReference type="Proteomes" id="UP000033101"/>
    </source>
</evidence>
<name>A0A0E3S9G5_9EURY</name>
<organism evidence="1 2">
    <name type="scientific">Methanosarcina horonobensis HB-1 = JCM 15518</name>
    <dbReference type="NCBI Taxonomy" id="1434110"/>
    <lineage>
        <taxon>Archaea</taxon>
        <taxon>Methanobacteriati</taxon>
        <taxon>Methanobacteriota</taxon>
        <taxon>Stenosarchaea group</taxon>
        <taxon>Methanomicrobia</taxon>
        <taxon>Methanosarcinales</taxon>
        <taxon>Methanosarcinaceae</taxon>
        <taxon>Methanosarcina</taxon>
    </lineage>
</organism>
<dbReference type="EMBL" id="CP009516">
    <property type="protein sequence ID" value="AKB78209.1"/>
    <property type="molecule type" value="Genomic_DNA"/>
</dbReference>
<reference evidence="1 2" key="1">
    <citation type="submission" date="2014-07" db="EMBL/GenBank/DDBJ databases">
        <title>Methanogenic archaea and the global carbon cycle.</title>
        <authorList>
            <person name="Henriksen J.R."/>
            <person name="Luke J."/>
            <person name="Reinhart S."/>
            <person name="Benedict M.N."/>
            <person name="Youngblut N.D."/>
            <person name="Metcalf M.E."/>
            <person name="Whitaker R.J."/>
            <person name="Metcalf W.W."/>
        </authorList>
    </citation>
    <scope>NUCLEOTIDE SEQUENCE [LARGE SCALE GENOMIC DNA]</scope>
    <source>
        <strain evidence="1 2">HB-1</strain>
    </source>
</reference>
<gene>
    <name evidence="1" type="ORF">MSHOH_1726</name>
</gene>
<dbReference type="KEGG" id="mhor:MSHOH_1726"/>
<accession>A0A0E3S9G5</accession>
<protein>
    <submittedName>
        <fullName evidence="1">Uncharacterized protein</fullName>
    </submittedName>
</protein>
<keyword evidence="2" id="KW-1185">Reference proteome</keyword>
<evidence type="ECO:0000313" key="1">
    <source>
        <dbReference type="EMBL" id="AKB78209.1"/>
    </source>
</evidence>
<dbReference type="HOGENOM" id="CLU_2802243_0_0_2"/>
<proteinExistence type="predicted"/>
<dbReference type="PATRIC" id="fig|1434110.4.peg.2179"/>
<dbReference type="AlphaFoldDB" id="A0A0E3S9G5"/>